<dbReference type="GO" id="GO:0005886">
    <property type="term" value="C:plasma membrane"/>
    <property type="evidence" value="ECO:0007669"/>
    <property type="project" value="UniProtKB-SubCell"/>
</dbReference>
<dbReference type="InterPro" id="IPR050250">
    <property type="entry name" value="Macrolide_Exporter_MacB"/>
</dbReference>
<evidence type="ECO:0000313" key="12">
    <source>
        <dbReference type="Proteomes" id="UP000033096"/>
    </source>
</evidence>
<keyword evidence="11" id="KW-0132">Cell division</keyword>
<evidence type="ECO:0000256" key="1">
    <source>
        <dbReference type="ARBA" id="ARBA00004651"/>
    </source>
</evidence>
<dbReference type="Proteomes" id="UP000033096">
    <property type="component" value="Chromosome"/>
</dbReference>
<gene>
    <name evidence="11" type="ORF">MSVAZ_1997</name>
</gene>
<dbReference type="Pfam" id="PF12704">
    <property type="entry name" value="MacB_PCD"/>
    <property type="match status" value="1"/>
</dbReference>
<evidence type="ECO:0000313" key="11">
    <source>
        <dbReference type="EMBL" id="AKB44266.1"/>
    </source>
</evidence>
<feature type="domain" description="MacB-like periplasmic core" evidence="10">
    <location>
        <begin position="21"/>
        <end position="242"/>
    </location>
</feature>
<sequence length="414" mass="44077">MRNSTYLKMGLNMLVHSKLRSWLTIIGIVIGIGSVVGILSLGDAMQEQVQSRLAEMDLTKITISPGYTKASSNMPGPPGMRGSSTDAELTDDDIEALHGLDGIQYIAGDISGSESVIYAAQNATLSITGVDPQVWKYMTTLKTQSGRLLEPADKYVAVIGSGVASGIYDQEIGVNQVITVNGKAVRVVGILEEEGGRGDRSIYMPIDGAVNLLDDAEEGVYDSITVKTRSEDLVDELMEDIVDKLMVSRHIIQEDDRDFSVTASKSMAESVTEMTSSMTLFLGAIAAVSLLVGAVGIANTMFTSVLEKTKEIGTMKAIGAKNMDILMIFLFNSAMVGLVGGILGDILGAFVSTLFPMLGLQMMRGASSGSSEIYFAPDLMAFGLLLAVLIGVISGIVPAYRASKLKPVDALRYE</sequence>
<dbReference type="STRING" id="1434123.MSVAZ_1997"/>
<keyword evidence="2" id="KW-1003">Cell membrane</keyword>
<keyword evidence="11" id="KW-0131">Cell cycle</keyword>
<evidence type="ECO:0000256" key="8">
    <source>
        <dbReference type="SAM" id="Phobius"/>
    </source>
</evidence>
<dbReference type="InterPro" id="IPR025857">
    <property type="entry name" value="MacB_PCD"/>
</dbReference>
<reference evidence="11 12" key="1">
    <citation type="submission" date="2014-07" db="EMBL/GenBank/DDBJ databases">
        <title>Methanogenic archaea and the global carbon cycle.</title>
        <authorList>
            <person name="Henriksen J.R."/>
            <person name="Luke J."/>
            <person name="Reinhart S."/>
            <person name="Benedict M.N."/>
            <person name="Youngblut N.D."/>
            <person name="Metcalf M.E."/>
            <person name="Whitaker R.J."/>
            <person name="Metcalf W.W."/>
        </authorList>
    </citation>
    <scope>NUCLEOTIDE SEQUENCE [LARGE SCALE GENOMIC DNA]</scope>
    <source>
        <strain evidence="11 12">Z-761</strain>
    </source>
</reference>
<evidence type="ECO:0000256" key="2">
    <source>
        <dbReference type="ARBA" id="ARBA00022475"/>
    </source>
</evidence>
<keyword evidence="5 8" id="KW-0472">Membrane</keyword>
<evidence type="ECO:0000256" key="7">
    <source>
        <dbReference type="SAM" id="MobiDB-lite"/>
    </source>
</evidence>
<name>A0A0E3LHH2_9EURY</name>
<evidence type="ECO:0000259" key="10">
    <source>
        <dbReference type="Pfam" id="PF12704"/>
    </source>
</evidence>
<protein>
    <submittedName>
        <fullName evidence="11">Cell division protein FtsX</fullName>
    </submittedName>
</protein>
<evidence type="ECO:0000256" key="5">
    <source>
        <dbReference type="ARBA" id="ARBA00023136"/>
    </source>
</evidence>
<dbReference type="HOGENOM" id="CLU_000604_8_0_2"/>
<keyword evidence="3 8" id="KW-0812">Transmembrane</keyword>
<feature type="domain" description="ABC3 transporter permease C-terminal" evidence="9">
    <location>
        <begin position="284"/>
        <end position="407"/>
    </location>
</feature>
<evidence type="ECO:0000259" key="9">
    <source>
        <dbReference type="Pfam" id="PF02687"/>
    </source>
</evidence>
<keyword evidence="4 8" id="KW-1133">Transmembrane helix</keyword>
<dbReference type="PANTHER" id="PTHR30572">
    <property type="entry name" value="MEMBRANE COMPONENT OF TRANSPORTER-RELATED"/>
    <property type="match status" value="1"/>
</dbReference>
<dbReference type="GO" id="GO:0051301">
    <property type="term" value="P:cell division"/>
    <property type="evidence" value="ECO:0007669"/>
    <property type="project" value="UniProtKB-KW"/>
</dbReference>
<feature type="transmembrane region" description="Helical" evidence="8">
    <location>
        <begin position="326"/>
        <end position="359"/>
    </location>
</feature>
<dbReference type="PATRIC" id="fig|1434123.4.peg.2430"/>
<comment type="subcellular location">
    <subcellularLocation>
        <location evidence="1">Cell membrane</location>
        <topology evidence="1">Multi-pass membrane protein</topology>
    </subcellularLocation>
</comment>
<proteinExistence type="inferred from homology"/>
<evidence type="ECO:0000256" key="4">
    <source>
        <dbReference type="ARBA" id="ARBA00022989"/>
    </source>
</evidence>
<dbReference type="EMBL" id="CP009520">
    <property type="protein sequence ID" value="AKB44266.1"/>
    <property type="molecule type" value="Genomic_DNA"/>
</dbReference>
<dbReference type="AlphaFoldDB" id="A0A0E3LHH2"/>
<evidence type="ECO:0000256" key="3">
    <source>
        <dbReference type="ARBA" id="ARBA00022692"/>
    </source>
</evidence>
<dbReference type="RefSeq" id="WP_048120803.1">
    <property type="nucleotide sequence ID" value="NZ_CP009520.1"/>
</dbReference>
<evidence type="ECO:0000256" key="6">
    <source>
        <dbReference type="ARBA" id="ARBA00038076"/>
    </source>
</evidence>
<feature type="transmembrane region" description="Helical" evidence="8">
    <location>
        <begin position="21"/>
        <end position="42"/>
    </location>
</feature>
<dbReference type="InterPro" id="IPR003838">
    <property type="entry name" value="ABC3_permease_C"/>
</dbReference>
<dbReference type="PANTHER" id="PTHR30572:SF4">
    <property type="entry name" value="ABC TRANSPORTER PERMEASE YTRF"/>
    <property type="match status" value="1"/>
</dbReference>
<keyword evidence="12" id="KW-1185">Reference proteome</keyword>
<feature type="region of interest" description="Disordered" evidence="7">
    <location>
        <begin position="67"/>
        <end position="86"/>
    </location>
</feature>
<dbReference type="Pfam" id="PF02687">
    <property type="entry name" value="FtsX"/>
    <property type="match status" value="1"/>
</dbReference>
<feature type="transmembrane region" description="Helical" evidence="8">
    <location>
        <begin position="280"/>
        <end position="306"/>
    </location>
</feature>
<comment type="similarity">
    <text evidence="6">Belongs to the ABC-4 integral membrane protein family.</text>
</comment>
<organism evidence="11 12">
    <name type="scientific">Methanosarcina vacuolata Z-761</name>
    <dbReference type="NCBI Taxonomy" id="1434123"/>
    <lineage>
        <taxon>Archaea</taxon>
        <taxon>Methanobacteriati</taxon>
        <taxon>Methanobacteriota</taxon>
        <taxon>Stenosarchaea group</taxon>
        <taxon>Methanomicrobia</taxon>
        <taxon>Methanosarcinales</taxon>
        <taxon>Methanosarcinaceae</taxon>
        <taxon>Methanosarcina</taxon>
    </lineage>
</organism>
<feature type="transmembrane region" description="Helical" evidence="8">
    <location>
        <begin position="379"/>
        <end position="400"/>
    </location>
</feature>
<accession>A0A0E3LHH2</accession>
<dbReference type="KEGG" id="mvc:MSVAZ_1997"/>
<dbReference type="GO" id="GO:0022857">
    <property type="term" value="F:transmembrane transporter activity"/>
    <property type="evidence" value="ECO:0007669"/>
    <property type="project" value="TreeGrafter"/>
</dbReference>
<dbReference type="GeneID" id="24810452"/>